<evidence type="ECO:0000313" key="1">
    <source>
        <dbReference type="EMBL" id="GIY22350.1"/>
    </source>
</evidence>
<protein>
    <submittedName>
        <fullName evidence="1">Uncharacterized protein</fullName>
    </submittedName>
</protein>
<gene>
    <name evidence="1" type="ORF">CEXT_403971</name>
</gene>
<comment type="caution">
    <text evidence="1">The sequence shown here is derived from an EMBL/GenBank/DDBJ whole genome shotgun (WGS) entry which is preliminary data.</text>
</comment>
<evidence type="ECO:0000313" key="2">
    <source>
        <dbReference type="Proteomes" id="UP001054945"/>
    </source>
</evidence>
<reference evidence="1 2" key="1">
    <citation type="submission" date="2021-06" db="EMBL/GenBank/DDBJ databases">
        <title>Caerostris extrusa draft genome.</title>
        <authorList>
            <person name="Kono N."/>
            <person name="Arakawa K."/>
        </authorList>
    </citation>
    <scope>NUCLEOTIDE SEQUENCE [LARGE SCALE GENOMIC DNA]</scope>
</reference>
<dbReference type="EMBL" id="BPLR01008136">
    <property type="protein sequence ID" value="GIY22350.1"/>
    <property type="molecule type" value="Genomic_DNA"/>
</dbReference>
<sequence>MTFRKGVRGGDSSKPFLLTNPLPNRFATSEQTIFPSRGVWRPREENALESYRLLFLHYESGTRRVDANERGRRGRERGDLPRDRFFSRKRSSLI</sequence>
<name>A0AAV4RKV1_CAEEX</name>
<accession>A0AAV4RKV1</accession>
<dbReference type="AlphaFoldDB" id="A0AAV4RKV1"/>
<keyword evidence="2" id="KW-1185">Reference proteome</keyword>
<proteinExistence type="predicted"/>
<dbReference type="Proteomes" id="UP001054945">
    <property type="component" value="Unassembled WGS sequence"/>
</dbReference>
<organism evidence="1 2">
    <name type="scientific">Caerostris extrusa</name>
    <name type="common">Bark spider</name>
    <name type="synonym">Caerostris bankana</name>
    <dbReference type="NCBI Taxonomy" id="172846"/>
    <lineage>
        <taxon>Eukaryota</taxon>
        <taxon>Metazoa</taxon>
        <taxon>Ecdysozoa</taxon>
        <taxon>Arthropoda</taxon>
        <taxon>Chelicerata</taxon>
        <taxon>Arachnida</taxon>
        <taxon>Araneae</taxon>
        <taxon>Araneomorphae</taxon>
        <taxon>Entelegynae</taxon>
        <taxon>Araneoidea</taxon>
        <taxon>Araneidae</taxon>
        <taxon>Caerostris</taxon>
    </lineage>
</organism>